<keyword evidence="2" id="KW-0378">Hydrolase</keyword>
<dbReference type="OrthoDB" id="408373at2759"/>
<dbReference type="PRINTS" id="PR00412">
    <property type="entry name" value="EPOXHYDRLASE"/>
</dbReference>
<comment type="similarity">
    <text evidence="1">Belongs to the AB hydrolase superfamily.</text>
</comment>
<dbReference type="PANTHER" id="PTHR43798:SF14">
    <property type="entry name" value="SERINE HYDROLASE-LIKE PROTEIN DDB_G0286239"/>
    <property type="match status" value="1"/>
</dbReference>
<dbReference type="VEuPathDB" id="FungiDB:BDEG_21370"/>
<organism evidence="4 5">
    <name type="scientific">Batrachochytrium dendrobatidis (strain JEL423)</name>
    <dbReference type="NCBI Taxonomy" id="403673"/>
    <lineage>
        <taxon>Eukaryota</taxon>
        <taxon>Fungi</taxon>
        <taxon>Fungi incertae sedis</taxon>
        <taxon>Chytridiomycota</taxon>
        <taxon>Chytridiomycota incertae sedis</taxon>
        <taxon>Chytridiomycetes</taxon>
        <taxon>Rhizophydiales</taxon>
        <taxon>Rhizophydiales incertae sedis</taxon>
        <taxon>Batrachochytrium</taxon>
    </lineage>
</organism>
<dbReference type="eggNOG" id="KOG1454">
    <property type="taxonomic scope" value="Eukaryota"/>
</dbReference>
<dbReference type="InterPro" id="IPR050266">
    <property type="entry name" value="AB_hydrolase_sf"/>
</dbReference>
<gene>
    <name evidence="4" type="ORF">BDEG_21370</name>
</gene>
<evidence type="ECO:0000256" key="1">
    <source>
        <dbReference type="ARBA" id="ARBA00008645"/>
    </source>
</evidence>
<dbReference type="InterPro" id="IPR029058">
    <property type="entry name" value="AB_hydrolase_fold"/>
</dbReference>
<dbReference type="STRING" id="403673.A0A177WB50"/>
<dbReference type="GO" id="GO:0016020">
    <property type="term" value="C:membrane"/>
    <property type="evidence" value="ECO:0007669"/>
    <property type="project" value="TreeGrafter"/>
</dbReference>
<accession>A0A177WB50</accession>
<reference evidence="4 5" key="2">
    <citation type="submission" date="2016-05" db="EMBL/GenBank/DDBJ databases">
        <title>Lineage-specific infection strategies underlie the spectrum of fungal disease in amphibians.</title>
        <authorList>
            <person name="Cuomo C.A."/>
            <person name="Farrer R.A."/>
            <person name="James T."/>
            <person name="Longcore J."/>
            <person name="Birren B."/>
        </authorList>
    </citation>
    <scope>NUCLEOTIDE SEQUENCE [LARGE SCALE GENOMIC DNA]</scope>
    <source>
        <strain evidence="4 5">JEL423</strain>
    </source>
</reference>
<feature type="domain" description="AB hydrolase-1" evidence="3">
    <location>
        <begin position="30"/>
        <end position="134"/>
    </location>
</feature>
<dbReference type="AlphaFoldDB" id="A0A177WB50"/>
<dbReference type="GO" id="GO:0016787">
    <property type="term" value="F:hydrolase activity"/>
    <property type="evidence" value="ECO:0007669"/>
    <property type="project" value="UniProtKB-KW"/>
</dbReference>
<evidence type="ECO:0000313" key="4">
    <source>
        <dbReference type="EMBL" id="OAJ37337.1"/>
    </source>
</evidence>
<dbReference type="Proteomes" id="UP000077115">
    <property type="component" value="Unassembled WGS sequence"/>
</dbReference>
<dbReference type="InterPro" id="IPR000073">
    <property type="entry name" value="AB_hydrolase_1"/>
</dbReference>
<name>A0A177WB50_BATDL</name>
<proteinExistence type="inferred from homology"/>
<protein>
    <recommendedName>
        <fullName evidence="3">AB hydrolase-1 domain-containing protein</fullName>
    </recommendedName>
</protein>
<reference evidence="4 5" key="1">
    <citation type="submission" date="2006-10" db="EMBL/GenBank/DDBJ databases">
        <title>The Genome Sequence of Batrachochytrium dendrobatidis JEL423.</title>
        <authorList>
            <consortium name="The Broad Institute Genome Sequencing Platform"/>
            <person name="Birren B."/>
            <person name="Lander E."/>
            <person name="Galagan J."/>
            <person name="Cuomo C."/>
            <person name="Devon K."/>
            <person name="Jaffe D."/>
            <person name="Butler J."/>
            <person name="Alvarez P."/>
            <person name="Gnerre S."/>
            <person name="Grabherr M."/>
            <person name="Kleber M."/>
            <person name="Mauceli E."/>
            <person name="Brockman W."/>
            <person name="Young S."/>
            <person name="LaButti K."/>
            <person name="Sykes S."/>
            <person name="DeCaprio D."/>
            <person name="Crawford M."/>
            <person name="Koehrsen M."/>
            <person name="Engels R."/>
            <person name="Montgomery P."/>
            <person name="Pearson M."/>
            <person name="Howarth C."/>
            <person name="Larson L."/>
            <person name="White J."/>
            <person name="O'Leary S."/>
            <person name="Kodira C."/>
            <person name="Zeng Q."/>
            <person name="Yandava C."/>
            <person name="Alvarado L."/>
            <person name="Longcore J."/>
            <person name="James T."/>
        </authorList>
    </citation>
    <scope>NUCLEOTIDE SEQUENCE [LARGE SCALE GENOMIC DNA]</scope>
    <source>
        <strain evidence="4 5">JEL423</strain>
    </source>
</reference>
<dbReference type="Pfam" id="PF00561">
    <property type="entry name" value="Abhydrolase_1"/>
    <property type="match status" value="1"/>
</dbReference>
<dbReference type="Gene3D" id="3.40.50.1820">
    <property type="entry name" value="alpha/beta hydrolase"/>
    <property type="match status" value="1"/>
</dbReference>
<evidence type="ECO:0000313" key="5">
    <source>
        <dbReference type="Proteomes" id="UP000077115"/>
    </source>
</evidence>
<evidence type="ECO:0000259" key="3">
    <source>
        <dbReference type="Pfam" id="PF00561"/>
    </source>
</evidence>
<dbReference type="SUPFAM" id="SSF53474">
    <property type="entry name" value="alpha/beta-Hydrolases"/>
    <property type="match status" value="1"/>
</dbReference>
<evidence type="ECO:0000256" key="2">
    <source>
        <dbReference type="ARBA" id="ARBA00022801"/>
    </source>
</evidence>
<dbReference type="PANTHER" id="PTHR43798">
    <property type="entry name" value="MONOACYLGLYCEROL LIPASE"/>
    <property type="match status" value="1"/>
</dbReference>
<dbReference type="EMBL" id="DS022300">
    <property type="protein sequence ID" value="OAJ37337.1"/>
    <property type="molecule type" value="Genomic_DNA"/>
</dbReference>
<sequence length="332" mass="37789">MDYHGEDLKIHLCSGLRICGKHWGYKNGFPVLALHGWLDNCATWDVLIPTLVSKYPNLRFNILAIDFAGHGKSDHRSLQTPYAKIFELQDCINVANAFGWDTFSLLGHSMGALVSTYIAGFFPTRIVSVIAIEVVAPLYMQNAHRVEKIASGILETNKFLSRKNPELTKRIFVSVDKAVSARMHGRHKVSEPAARLLVTRGIKPVESINDFGVESLAGWVWSSDQRMVIQTPFPLSRQTAIEMLERIKCPLLCIMANHDMKQTFDTPEYKQVLDTRLEIVRFNDVASHHLHMELEFVDRVASAIALFWDKHMKLLNLQINSHKTDTRVKRKN</sequence>
<dbReference type="InterPro" id="IPR000639">
    <property type="entry name" value="Epox_hydrolase-like"/>
</dbReference>